<feature type="compositionally biased region" description="Polar residues" evidence="1">
    <location>
        <begin position="854"/>
        <end position="873"/>
    </location>
</feature>
<dbReference type="GO" id="GO:0045944">
    <property type="term" value="P:positive regulation of transcription by RNA polymerase II"/>
    <property type="evidence" value="ECO:0007669"/>
    <property type="project" value="TreeGrafter"/>
</dbReference>
<sequence length="903" mass="99439">MEVDESQEEGLIGETVNYVEDCDTEMSEEIMPGVAESSRRTRTTSATYTFPDPEQPSRNLVLEFPVPKIADPVAAVGKTDVNSGREKSGEEVPKFPSDMNITGQTDTESIATVSESASQDMEISDSQSTNQAIDTVEEHSSFSSSPWFSYMEQRTMQSSYPPQHAFLARQHALFRTLSDDHAYGQHQEAIPGEAKPASLFIRSKKTLFFGNNGFNTVAGGDWTVDNDPENVVIDVVTDPNEERMDESQPPYNRAKAFAAMNEVEKFMLQMRGPMEELLGSKDGKVDEDPLVKTYTKRGTWTSRQRNLFDAAVKILQTERHVRLASVGMVDEPIIRRLSLDKAAARFRRLMAGVEWNGRLVYWLHATLSEGLNYQMLAIYIEILQTLKPKIPELVNSLMNYLVPPATAPGGNADGLLSLMDTPWDPIGKSIYRFDKASIKLPKNPIIVVAPHPYAQGQENLAHSRVDCIVKFLTRLGTVVQVDGGSSDELTPSDLYKSMLVTTRDTLVEFRKIHPDRPLVLIGLGIGSMVACQASLLEPCAAIVCFGFPLKTPRGIHGDYGDPLLKLDAAVQFILGMDAGNCPHAEFHDFWEKLNCDTEVVWSAGCDDYLRMGSSAKMSLKMTQSMVDRCFLETMIQFLQQALLKERIRRVEPILPEISKKRKAKEKSATPAKTPSKKAKNWQQQSPEIGDKYSKRCDLLLSESTTSSQEMSNGGGSQSSSDTIPGELPVSSEPEEIPNSAAVEGILMPGSIPLHPVESCQDTPALSESATPPSSAIPTAGMNNEHSTLSIHFTTTTMQDTRRWPDVVESQRRYYENTNRTLWSSTISSSSSSNLPSTGSVPGRPATPARLSVIAHTNTPPRLPSGPSSPQQLRPASPLPPAVLDATTSFLPTSTSNFQRGFSH</sequence>
<dbReference type="InterPro" id="IPR026555">
    <property type="entry name" value="NSL3/Tex30"/>
</dbReference>
<feature type="compositionally biased region" description="Low complexity" evidence="1">
    <location>
        <begin position="824"/>
        <end position="839"/>
    </location>
</feature>
<proteinExistence type="predicted"/>
<feature type="region of interest" description="Disordered" evidence="1">
    <location>
        <begin position="824"/>
        <end position="903"/>
    </location>
</feature>
<dbReference type="PANTHER" id="PTHR13136">
    <property type="entry name" value="TESTIS DEVELOPMENT PROTEIN PRTD"/>
    <property type="match status" value="1"/>
</dbReference>
<feature type="region of interest" description="Disordered" evidence="1">
    <location>
        <begin position="77"/>
        <end position="104"/>
    </location>
</feature>
<dbReference type="InterPro" id="IPR056519">
    <property type="entry name" value="KANSL3_1st"/>
</dbReference>
<feature type="domain" description="KANSL3 helical" evidence="2">
    <location>
        <begin position="287"/>
        <end position="399"/>
    </location>
</feature>
<reference evidence="4" key="1">
    <citation type="submission" date="2017-01" db="EMBL/GenBank/DDBJ databases">
        <title>Comparative genomics of anhydrobiosis in the tardigrade Hypsibius dujardini.</title>
        <authorList>
            <person name="Yoshida Y."/>
            <person name="Koutsovoulos G."/>
            <person name="Laetsch D."/>
            <person name="Stevens L."/>
            <person name="Kumar S."/>
            <person name="Horikawa D."/>
            <person name="Ishino K."/>
            <person name="Komine S."/>
            <person name="Tomita M."/>
            <person name="Blaxter M."/>
            <person name="Arakawa K."/>
        </authorList>
    </citation>
    <scope>NUCLEOTIDE SEQUENCE [LARGE SCALE GENOMIC DNA]</scope>
    <source>
        <strain evidence="4">Z151</strain>
    </source>
</reference>
<comment type="caution">
    <text evidence="3">The sequence shown here is derived from an EMBL/GenBank/DDBJ whole genome shotgun (WGS) entry which is preliminary data.</text>
</comment>
<name>A0A1W0XFH6_HYPEX</name>
<feature type="region of interest" description="Disordered" evidence="1">
    <location>
        <begin position="752"/>
        <end position="784"/>
    </location>
</feature>
<organism evidence="3 4">
    <name type="scientific">Hypsibius exemplaris</name>
    <name type="common">Freshwater tardigrade</name>
    <dbReference type="NCBI Taxonomy" id="2072580"/>
    <lineage>
        <taxon>Eukaryota</taxon>
        <taxon>Metazoa</taxon>
        <taxon>Ecdysozoa</taxon>
        <taxon>Tardigrada</taxon>
        <taxon>Eutardigrada</taxon>
        <taxon>Parachela</taxon>
        <taxon>Hypsibioidea</taxon>
        <taxon>Hypsibiidae</taxon>
        <taxon>Hypsibius</taxon>
    </lineage>
</organism>
<dbReference type="InterPro" id="IPR029058">
    <property type="entry name" value="AB_hydrolase_fold"/>
</dbReference>
<dbReference type="OrthoDB" id="6415022at2759"/>
<dbReference type="Pfam" id="PF23154">
    <property type="entry name" value="KANSL3_1st"/>
    <property type="match status" value="1"/>
</dbReference>
<feature type="compositionally biased region" description="Polar residues" evidence="1">
    <location>
        <begin position="885"/>
        <end position="903"/>
    </location>
</feature>
<gene>
    <name evidence="3" type="ORF">BV898_00246</name>
</gene>
<feature type="compositionally biased region" description="Polar residues" evidence="1">
    <location>
        <begin position="759"/>
        <end position="784"/>
    </location>
</feature>
<dbReference type="SUPFAM" id="SSF53474">
    <property type="entry name" value="alpha/beta-Hydrolases"/>
    <property type="match status" value="1"/>
</dbReference>
<dbReference type="PANTHER" id="PTHR13136:SF16">
    <property type="entry name" value="KAT8 REGULATORY NSL COMPLEX SUBUNIT 3"/>
    <property type="match status" value="1"/>
</dbReference>
<dbReference type="GO" id="GO:0044545">
    <property type="term" value="C:NSL complex"/>
    <property type="evidence" value="ECO:0007669"/>
    <property type="project" value="TreeGrafter"/>
</dbReference>
<evidence type="ECO:0000256" key="1">
    <source>
        <dbReference type="SAM" id="MobiDB-lite"/>
    </source>
</evidence>
<feature type="region of interest" description="Disordered" evidence="1">
    <location>
        <begin position="658"/>
        <end position="687"/>
    </location>
</feature>
<dbReference type="AlphaFoldDB" id="A0A1W0XFH6"/>
<keyword evidence="4" id="KW-1185">Reference proteome</keyword>
<dbReference type="Proteomes" id="UP000192578">
    <property type="component" value="Unassembled WGS sequence"/>
</dbReference>
<evidence type="ECO:0000259" key="2">
    <source>
        <dbReference type="Pfam" id="PF23154"/>
    </source>
</evidence>
<feature type="region of interest" description="Disordered" evidence="1">
    <location>
        <begin position="703"/>
        <end position="733"/>
    </location>
</feature>
<protein>
    <submittedName>
        <fullName evidence="3">KAT8 regulatory NSL complex subunit 3</fullName>
    </submittedName>
</protein>
<accession>A0A1W0XFH6</accession>
<evidence type="ECO:0000313" key="4">
    <source>
        <dbReference type="Proteomes" id="UP000192578"/>
    </source>
</evidence>
<feature type="compositionally biased region" description="Basic and acidic residues" evidence="1">
    <location>
        <begin position="83"/>
        <end position="93"/>
    </location>
</feature>
<evidence type="ECO:0000313" key="3">
    <source>
        <dbReference type="EMBL" id="OQV26122.1"/>
    </source>
</evidence>
<dbReference type="EMBL" id="MTYJ01000001">
    <property type="protein sequence ID" value="OQV26122.1"/>
    <property type="molecule type" value="Genomic_DNA"/>
</dbReference>
<dbReference type="Gene3D" id="3.40.50.1820">
    <property type="entry name" value="alpha/beta hydrolase"/>
    <property type="match status" value="1"/>
</dbReference>
<feature type="region of interest" description="Disordered" evidence="1">
    <location>
        <begin position="30"/>
        <end position="58"/>
    </location>
</feature>